<evidence type="ECO:0000313" key="3">
    <source>
        <dbReference type="Proteomes" id="UP000091918"/>
    </source>
</evidence>
<dbReference type="EMBL" id="LGUA01001099">
    <property type="protein sequence ID" value="OAX79238.1"/>
    <property type="molecule type" value="Genomic_DNA"/>
</dbReference>
<protein>
    <submittedName>
        <fullName evidence="2">Uncharacterized protein</fullName>
    </submittedName>
</protein>
<reference evidence="2 3" key="1">
    <citation type="submission" date="2015-07" db="EMBL/GenBank/DDBJ databases">
        <title>Emmonsia species relationships and genome sequence.</title>
        <authorList>
            <person name="Cuomo C.A."/>
            <person name="Schwartz I.S."/>
            <person name="Kenyon C."/>
            <person name="de Hoog G.S."/>
            <person name="Govender N.P."/>
            <person name="Botha A."/>
            <person name="Moreno L."/>
            <person name="de Vries M."/>
            <person name="Munoz J.F."/>
            <person name="Stielow J.B."/>
        </authorList>
    </citation>
    <scope>NUCLEOTIDE SEQUENCE [LARGE SCALE GENOMIC DNA]</scope>
    <source>
        <strain evidence="2 3">CBS 136260</strain>
    </source>
</reference>
<gene>
    <name evidence="2" type="ORF">ACJ72_06443</name>
</gene>
<keyword evidence="3" id="KW-1185">Reference proteome</keyword>
<sequence length="274" mass="30456">MSDASLKIMYPSSLDGYTPTKPSDMPSQISALHNSHHWASGRRKVDDMDENAFPETPDVRSRSSRPLADQFCVYNASPGEAIPALIVKYNAPHKLTKDIVETGQVARWRIATCISQTFSYMIHAGLEYGYVCTGTNVCISPETTDWASGPDGDNRLHLTAMGLFALLTPFPKTRIGVTRWKRFSRKWEVARDDKLGPDSVKSSCKQVSNYKRNLPSRNEYMRLWPIKTLSKGPVVSPSCRPRETSTNWDTSNDGSSGNGGYDSDSPSRKLQAVS</sequence>
<evidence type="ECO:0000313" key="2">
    <source>
        <dbReference type="EMBL" id="OAX79238.1"/>
    </source>
</evidence>
<dbReference type="Proteomes" id="UP000091918">
    <property type="component" value="Unassembled WGS sequence"/>
</dbReference>
<dbReference type="AlphaFoldDB" id="A0A1B7NR16"/>
<name>A0A1B7NR16_9EURO</name>
<evidence type="ECO:0000256" key="1">
    <source>
        <dbReference type="SAM" id="MobiDB-lite"/>
    </source>
</evidence>
<dbReference type="OrthoDB" id="2156052at2759"/>
<feature type="region of interest" description="Disordered" evidence="1">
    <location>
        <begin position="231"/>
        <end position="274"/>
    </location>
</feature>
<dbReference type="STRING" id="1658172.A0A1B7NR16"/>
<accession>A0A1B7NR16</accession>
<proteinExistence type="predicted"/>
<organism evidence="2 3">
    <name type="scientific">Emergomyces africanus</name>
    <dbReference type="NCBI Taxonomy" id="1955775"/>
    <lineage>
        <taxon>Eukaryota</taxon>
        <taxon>Fungi</taxon>
        <taxon>Dikarya</taxon>
        <taxon>Ascomycota</taxon>
        <taxon>Pezizomycotina</taxon>
        <taxon>Eurotiomycetes</taxon>
        <taxon>Eurotiomycetidae</taxon>
        <taxon>Onygenales</taxon>
        <taxon>Ajellomycetaceae</taxon>
        <taxon>Emergomyces</taxon>
    </lineage>
</organism>
<comment type="caution">
    <text evidence="2">The sequence shown here is derived from an EMBL/GenBank/DDBJ whole genome shotgun (WGS) entry which is preliminary data.</text>
</comment>